<keyword evidence="2" id="KW-1185">Reference proteome</keyword>
<evidence type="ECO:0000313" key="2">
    <source>
        <dbReference type="Proteomes" id="UP001300502"/>
    </source>
</evidence>
<proteinExistence type="predicted"/>
<reference evidence="1 2" key="1">
    <citation type="submission" date="2022-07" db="EMBL/GenBank/DDBJ databases">
        <title>Genome-wide signatures of adaptation to extreme environments.</title>
        <authorList>
            <person name="Cho C.H."/>
            <person name="Yoon H.S."/>
        </authorList>
    </citation>
    <scope>NUCLEOTIDE SEQUENCE [LARGE SCALE GENOMIC DNA]</scope>
    <source>
        <strain evidence="1 2">108.79 E11</strain>
    </source>
</reference>
<evidence type="ECO:0000313" key="1">
    <source>
        <dbReference type="EMBL" id="KAK4524741.1"/>
    </source>
</evidence>
<protein>
    <submittedName>
        <fullName evidence="1">Uncharacterized protein</fullName>
    </submittedName>
</protein>
<organism evidence="1 2">
    <name type="scientific">Galdieria yellowstonensis</name>
    <dbReference type="NCBI Taxonomy" id="3028027"/>
    <lineage>
        <taxon>Eukaryota</taxon>
        <taxon>Rhodophyta</taxon>
        <taxon>Bangiophyceae</taxon>
        <taxon>Galdieriales</taxon>
        <taxon>Galdieriaceae</taxon>
        <taxon>Galdieria</taxon>
    </lineage>
</organism>
<dbReference type="Proteomes" id="UP001300502">
    <property type="component" value="Unassembled WGS sequence"/>
</dbReference>
<name>A0AAV9IC07_9RHOD</name>
<dbReference type="EMBL" id="JANCYU010000025">
    <property type="protein sequence ID" value="KAK4524741.1"/>
    <property type="molecule type" value="Genomic_DNA"/>
</dbReference>
<dbReference type="AlphaFoldDB" id="A0AAV9IC07"/>
<sequence length="69" mass="8415">MRVRVKSSVYTSAKKRFQFLAFDKSEPWKYGYNKLRYLQGEIKNKKWLSPGHITSRNDKKWHKVRHESD</sequence>
<accession>A0AAV9IC07</accession>
<gene>
    <name evidence="1" type="ORF">GAYE_SCF05G2644</name>
</gene>
<comment type="caution">
    <text evidence="1">The sequence shown here is derived from an EMBL/GenBank/DDBJ whole genome shotgun (WGS) entry which is preliminary data.</text>
</comment>